<protein>
    <submittedName>
        <fullName evidence="3">2-oxoacid:acceptor oxidoreductase family protein</fullName>
    </submittedName>
</protein>
<name>A0A8J7W4W0_9FIRM</name>
<dbReference type="PANTHER" id="PTHR42730">
    <property type="entry name" value="2-OXOGLUTARATE SYNTHASE SUBUNIT KORC"/>
    <property type="match status" value="1"/>
</dbReference>
<reference evidence="3" key="2">
    <citation type="submission" date="2021-04" db="EMBL/GenBank/DDBJ databases">
        <authorList>
            <person name="Liu J."/>
        </authorList>
    </citation>
    <scope>NUCLEOTIDE SEQUENCE</scope>
    <source>
        <strain evidence="3">BAD-6</strain>
    </source>
</reference>
<dbReference type="RefSeq" id="WP_227019280.1">
    <property type="nucleotide sequence ID" value="NZ_JAGSND010000010.1"/>
</dbReference>
<keyword evidence="4" id="KW-1185">Reference proteome</keyword>
<dbReference type="InterPro" id="IPR002869">
    <property type="entry name" value="Pyrv_flavodox_OxRed_cen"/>
</dbReference>
<proteinExistence type="predicted"/>
<dbReference type="PANTHER" id="PTHR42730:SF1">
    <property type="entry name" value="2-OXOGLUTARATE SYNTHASE SUBUNIT KORC"/>
    <property type="match status" value="1"/>
</dbReference>
<dbReference type="InterPro" id="IPR052554">
    <property type="entry name" value="2-oxoglutarate_synth_KorC"/>
</dbReference>
<dbReference type="GO" id="GO:0016903">
    <property type="term" value="F:oxidoreductase activity, acting on the aldehyde or oxo group of donors"/>
    <property type="evidence" value="ECO:0007669"/>
    <property type="project" value="InterPro"/>
</dbReference>
<reference evidence="3" key="1">
    <citation type="submission" date="2021-04" db="EMBL/GenBank/DDBJ databases">
        <title>Sinoanaerobacter chloroacetimidivorans sp. nov., an obligate anaerobic bacterium isolated from anaerobic sludge.</title>
        <authorList>
            <person name="Bao Y."/>
        </authorList>
    </citation>
    <scope>NUCLEOTIDE SEQUENCE</scope>
    <source>
        <strain evidence="3">BAD-6</strain>
    </source>
</reference>
<evidence type="ECO:0000256" key="1">
    <source>
        <dbReference type="ARBA" id="ARBA00023002"/>
    </source>
</evidence>
<keyword evidence="1" id="KW-0560">Oxidoreductase</keyword>
<gene>
    <name evidence="3" type="ORF">KCX82_14760</name>
</gene>
<dbReference type="Gene3D" id="3.40.920.10">
    <property type="entry name" value="Pyruvate-ferredoxin oxidoreductase, PFOR, domain III"/>
    <property type="match status" value="1"/>
</dbReference>
<evidence type="ECO:0000313" key="4">
    <source>
        <dbReference type="Proteomes" id="UP000675664"/>
    </source>
</evidence>
<evidence type="ECO:0000259" key="2">
    <source>
        <dbReference type="Pfam" id="PF01558"/>
    </source>
</evidence>
<evidence type="ECO:0000313" key="3">
    <source>
        <dbReference type="EMBL" id="MBR0599148.1"/>
    </source>
</evidence>
<dbReference type="AlphaFoldDB" id="A0A8J7W4W0"/>
<dbReference type="SUPFAM" id="SSF53323">
    <property type="entry name" value="Pyruvate-ferredoxin oxidoreductase, PFOR, domain III"/>
    <property type="match status" value="1"/>
</dbReference>
<dbReference type="EMBL" id="JAGSND010000010">
    <property type="protein sequence ID" value="MBR0599148.1"/>
    <property type="molecule type" value="Genomic_DNA"/>
</dbReference>
<comment type="caution">
    <text evidence="3">The sequence shown here is derived from an EMBL/GenBank/DDBJ whole genome shotgun (WGS) entry which is preliminary data.</text>
</comment>
<dbReference type="Pfam" id="PF01558">
    <property type="entry name" value="POR"/>
    <property type="match status" value="1"/>
</dbReference>
<organism evidence="3 4">
    <name type="scientific">Sinanaerobacter chloroacetimidivorans</name>
    <dbReference type="NCBI Taxonomy" id="2818044"/>
    <lineage>
        <taxon>Bacteria</taxon>
        <taxon>Bacillati</taxon>
        <taxon>Bacillota</taxon>
        <taxon>Clostridia</taxon>
        <taxon>Peptostreptococcales</taxon>
        <taxon>Anaerovoracaceae</taxon>
        <taxon>Sinanaerobacter</taxon>
    </lineage>
</organism>
<accession>A0A8J7W4W0</accession>
<sequence>MNIICAGFGGQGVLTAGLILGKTGVDIGKNVTWIPSYGSEMRGGTANCNLKISDTKISSPFVKDIDILMVMNMPSVDKFEAAVKPGGVIISNKTLIGAHTFREDVKLVEIEATAIAEELENPKGANIVMMGALAASGDLFDEMTMEEGIENFFLSKGKKNPKNALCFRKGAEEAVIRAR</sequence>
<feature type="domain" description="Pyruvate/ketoisovalerate oxidoreductase catalytic" evidence="2">
    <location>
        <begin position="9"/>
        <end position="172"/>
    </location>
</feature>
<dbReference type="InterPro" id="IPR019752">
    <property type="entry name" value="Pyrv/ketoisovalerate_OxRed_cat"/>
</dbReference>
<dbReference type="Proteomes" id="UP000675664">
    <property type="component" value="Unassembled WGS sequence"/>
</dbReference>